<proteinExistence type="predicted"/>
<keyword evidence="3" id="KW-1133">Transmembrane helix</keyword>
<reference evidence="4 5" key="1">
    <citation type="submission" date="2019-04" db="EMBL/GenBank/DDBJ databases">
        <title>Lysinibacillus genome sequencing.</title>
        <authorList>
            <person name="Dunlap C."/>
        </authorList>
    </citation>
    <scope>NUCLEOTIDE SEQUENCE [LARGE SCALE GENOMIC DNA]</scope>
    <source>
        <strain evidence="4 5">CCTCC AB 2010389</strain>
    </source>
</reference>
<dbReference type="InterPro" id="IPR019734">
    <property type="entry name" value="TPR_rpt"/>
</dbReference>
<dbReference type="RefSeq" id="WP_107896795.1">
    <property type="nucleotide sequence ID" value="NZ_PYWM01000024.1"/>
</dbReference>
<dbReference type="AlphaFoldDB" id="A0A4U2YPC1"/>
<protein>
    <submittedName>
        <fullName evidence="4">Uncharacterized protein</fullName>
    </submittedName>
</protein>
<name>A0A4U2YPC1_9BACI</name>
<comment type="caution">
    <text evidence="4">The sequence shown here is derived from an EMBL/GenBank/DDBJ whole genome shotgun (WGS) entry which is preliminary data.</text>
</comment>
<dbReference type="Proteomes" id="UP000308744">
    <property type="component" value="Unassembled WGS sequence"/>
</dbReference>
<evidence type="ECO:0000256" key="1">
    <source>
        <dbReference type="PROSITE-ProRule" id="PRU00339"/>
    </source>
</evidence>
<feature type="transmembrane region" description="Helical" evidence="3">
    <location>
        <begin position="12"/>
        <end position="30"/>
    </location>
</feature>
<feature type="region of interest" description="Disordered" evidence="2">
    <location>
        <begin position="87"/>
        <end position="111"/>
    </location>
</feature>
<dbReference type="EMBL" id="SZPU01000071">
    <property type="protein sequence ID" value="TKI63197.1"/>
    <property type="molecule type" value="Genomic_DNA"/>
</dbReference>
<accession>A0A4U2YPC1</accession>
<evidence type="ECO:0000256" key="2">
    <source>
        <dbReference type="SAM" id="MobiDB-lite"/>
    </source>
</evidence>
<keyword evidence="3" id="KW-0472">Membrane</keyword>
<organism evidence="4 5">
    <name type="scientific">Lysinibacillus mangiferihumi</name>
    <dbReference type="NCBI Taxonomy" id="1130819"/>
    <lineage>
        <taxon>Bacteria</taxon>
        <taxon>Bacillati</taxon>
        <taxon>Bacillota</taxon>
        <taxon>Bacilli</taxon>
        <taxon>Bacillales</taxon>
        <taxon>Bacillaceae</taxon>
        <taxon>Lysinibacillus</taxon>
    </lineage>
</organism>
<dbReference type="Gene3D" id="1.25.40.10">
    <property type="entry name" value="Tetratricopeptide repeat domain"/>
    <property type="match status" value="1"/>
</dbReference>
<dbReference type="InterPro" id="IPR011990">
    <property type="entry name" value="TPR-like_helical_dom_sf"/>
</dbReference>
<keyword evidence="1" id="KW-0802">TPR repeat</keyword>
<evidence type="ECO:0000256" key="3">
    <source>
        <dbReference type="SAM" id="Phobius"/>
    </source>
</evidence>
<dbReference type="PROSITE" id="PS50005">
    <property type="entry name" value="TPR"/>
    <property type="match status" value="1"/>
</dbReference>
<keyword evidence="5" id="KW-1185">Reference proteome</keyword>
<evidence type="ECO:0000313" key="5">
    <source>
        <dbReference type="Proteomes" id="UP000308744"/>
    </source>
</evidence>
<feature type="repeat" description="TPR" evidence="1">
    <location>
        <begin position="39"/>
        <end position="72"/>
    </location>
</feature>
<gene>
    <name evidence="4" type="ORF">FC756_18600</name>
</gene>
<evidence type="ECO:0000313" key="4">
    <source>
        <dbReference type="EMBL" id="TKI63197.1"/>
    </source>
</evidence>
<keyword evidence="3" id="KW-0812">Transmembrane</keyword>
<sequence length="259" mass="29956">MSRFYKNIKESPFYWFLVCVVAILIVWRIVTLNNETKEFKQHLSAGNDYFEEGNYEMAVNELSLAVELKPKNSKAKDLLDDANKQLKNEQQKKEKAQADKREKESKLQEEKERKDAYTTFLTSFDASSPEGKVRIAMYEVLKNDYEKPENVSISSEIDDEGHITAIGKGRDGWSNDSIRDGFFEDITNILRKIKDVDGYTSISISLTFPMKDTYGNINDDEVITMLFFKSEIDKIDFSSFNYINLPDVATGYRLYPAFQ</sequence>